<feature type="transmembrane region" description="Helical" evidence="5">
    <location>
        <begin position="23"/>
        <end position="44"/>
    </location>
</feature>
<sequence length="583" mass="63847">MFSKWFFTGRYKGYSLQSFQKDLLSGLVVAVIAIPLGMGFAIASGVKPEYGIYTTIIAGIIISLFGGSKYQIGGPTGAFIPILFGIVMTYGYENLLIAGLLAGVMLFLMGVFRLGTLIKYIPRPITIGFTSGIAITIFVGQVANFFGLENIERHEKFHKNVIEIINHFNTVNFYSMLTACICLIIVIITPKFFRKIPGSLIGLLASTIIATIFYPEQVPTIGSTYGEISSNLPEFSIPEITFDKIVNLIGPAFVIAILGAIESLLSAVVADEMTKSKHNSNRELIGQGLANIVTPLFGGIPATGAIARTATNIRNGAMSPISGIIHGMIVLIILIIFGPYASSIPLASMAPILMVVAWNMSERHVFFQLLKTKTEDSIVLVVTFLLTVFMNITVAVEIGLLLAILLFTKRMSDSLVTVKALPDHKSKNGKMRAHIVTDTRDCPQISIINVDGPLFFGTSQIFSQKIINTINEKPRIILFRMGNVPFMDTTGEVSLSSFVHDFMKDGIVIISGLKRQPMNVLKKTGLYEAIGEEHFFEHTGVALDYALTMLNNNKCLDCKHFAFKECNSLSTGVHHSKEKVYSK</sequence>
<feature type="transmembrane region" description="Helical" evidence="5">
    <location>
        <begin position="248"/>
        <end position="270"/>
    </location>
</feature>
<dbReference type="PROSITE" id="PS50801">
    <property type="entry name" value="STAS"/>
    <property type="match status" value="1"/>
</dbReference>
<proteinExistence type="predicted"/>
<dbReference type="GO" id="GO:0016020">
    <property type="term" value="C:membrane"/>
    <property type="evidence" value="ECO:0007669"/>
    <property type="project" value="UniProtKB-SubCell"/>
</dbReference>
<evidence type="ECO:0000256" key="5">
    <source>
        <dbReference type="SAM" id="Phobius"/>
    </source>
</evidence>
<feature type="transmembrane region" description="Helical" evidence="5">
    <location>
        <begin position="96"/>
        <end position="115"/>
    </location>
</feature>
<dbReference type="Proteomes" id="UP000321555">
    <property type="component" value="Chromosome"/>
</dbReference>
<feature type="transmembrane region" description="Helical" evidence="5">
    <location>
        <begin position="127"/>
        <end position="148"/>
    </location>
</feature>
<reference evidence="8" key="1">
    <citation type="submission" date="2019-08" db="EMBL/GenBank/DDBJ databases">
        <authorList>
            <person name="Zheng X."/>
        </authorList>
    </citation>
    <scope>NUCLEOTIDE SEQUENCE [LARGE SCALE GENOMIC DNA]</scope>
    <source>
        <strain evidence="8">FJAT-25496</strain>
    </source>
</reference>
<dbReference type="OrthoDB" id="9771198at2"/>
<dbReference type="STRING" id="1742359.GCA_001439625_01378"/>
<comment type="subcellular location">
    <subcellularLocation>
        <location evidence="1">Membrane</location>
        <topology evidence="1">Multi-pass membrane protein</topology>
    </subcellularLocation>
</comment>
<dbReference type="SUPFAM" id="SSF52091">
    <property type="entry name" value="SpoIIaa-like"/>
    <property type="match status" value="1"/>
</dbReference>
<dbReference type="InterPro" id="IPR002645">
    <property type="entry name" value="STAS_dom"/>
</dbReference>
<accession>A0A5B8Z512</accession>
<dbReference type="RefSeq" id="WP_057776425.1">
    <property type="nucleotide sequence ID" value="NZ_CP042593.1"/>
</dbReference>
<evidence type="ECO:0000256" key="2">
    <source>
        <dbReference type="ARBA" id="ARBA00022692"/>
    </source>
</evidence>
<evidence type="ECO:0000256" key="4">
    <source>
        <dbReference type="ARBA" id="ARBA00023136"/>
    </source>
</evidence>
<gene>
    <name evidence="7" type="ORF">FSZ17_12445</name>
</gene>
<dbReference type="InterPro" id="IPR001902">
    <property type="entry name" value="SLC26A/SulP_fam"/>
</dbReference>
<dbReference type="AlphaFoldDB" id="A0A5B8Z512"/>
<dbReference type="GO" id="GO:0055085">
    <property type="term" value="P:transmembrane transport"/>
    <property type="evidence" value="ECO:0007669"/>
    <property type="project" value="InterPro"/>
</dbReference>
<keyword evidence="8" id="KW-1185">Reference proteome</keyword>
<feature type="transmembrane region" description="Helical" evidence="5">
    <location>
        <begin position="72"/>
        <end position="90"/>
    </location>
</feature>
<dbReference type="PANTHER" id="PTHR11814">
    <property type="entry name" value="SULFATE TRANSPORTER"/>
    <property type="match status" value="1"/>
</dbReference>
<evidence type="ECO:0000259" key="6">
    <source>
        <dbReference type="PROSITE" id="PS50801"/>
    </source>
</evidence>
<dbReference type="Gene3D" id="3.30.750.24">
    <property type="entry name" value="STAS domain"/>
    <property type="match status" value="1"/>
</dbReference>
<keyword evidence="2 5" id="KW-0812">Transmembrane</keyword>
<feature type="transmembrane region" description="Helical" evidence="5">
    <location>
        <begin position="168"/>
        <end position="189"/>
    </location>
</feature>
<dbReference type="InterPro" id="IPR011547">
    <property type="entry name" value="SLC26A/SulP_dom"/>
</dbReference>
<evidence type="ECO:0000313" key="8">
    <source>
        <dbReference type="Proteomes" id="UP000321555"/>
    </source>
</evidence>
<evidence type="ECO:0000256" key="3">
    <source>
        <dbReference type="ARBA" id="ARBA00022989"/>
    </source>
</evidence>
<evidence type="ECO:0000256" key="1">
    <source>
        <dbReference type="ARBA" id="ARBA00004141"/>
    </source>
</evidence>
<feature type="transmembrane region" description="Helical" evidence="5">
    <location>
        <begin position="378"/>
        <end position="407"/>
    </location>
</feature>
<feature type="transmembrane region" description="Helical" evidence="5">
    <location>
        <begin position="50"/>
        <end position="67"/>
    </location>
</feature>
<feature type="transmembrane region" description="Helical" evidence="5">
    <location>
        <begin position="328"/>
        <end position="358"/>
    </location>
</feature>
<evidence type="ECO:0000313" key="7">
    <source>
        <dbReference type="EMBL" id="QED47988.1"/>
    </source>
</evidence>
<keyword evidence="3 5" id="KW-1133">Transmembrane helix</keyword>
<organism evidence="7 8">
    <name type="scientific">Cytobacillus dafuensis</name>
    <name type="common">Bacillus dafuensis</name>
    <dbReference type="NCBI Taxonomy" id="1742359"/>
    <lineage>
        <taxon>Bacteria</taxon>
        <taxon>Bacillati</taxon>
        <taxon>Bacillota</taxon>
        <taxon>Bacilli</taxon>
        <taxon>Bacillales</taxon>
        <taxon>Bacillaceae</taxon>
        <taxon>Cytobacillus</taxon>
    </lineage>
</organism>
<dbReference type="InterPro" id="IPR036513">
    <property type="entry name" value="STAS_dom_sf"/>
</dbReference>
<feature type="domain" description="STAS" evidence="6">
    <location>
        <begin position="435"/>
        <end position="546"/>
    </location>
</feature>
<dbReference type="CDD" id="cd07042">
    <property type="entry name" value="STAS_SulP_like_sulfate_transporter"/>
    <property type="match status" value="1"/>
</dbReference>
<name>A0A5B8Z512_CYTDA</name>
<protein>
    <submittedName>
        <fullName evidence="7">STAS domain-containing protein</fullName>
    </submittedName>
</protein>
<keyword evidence="4 5" id="KW-0472">Membrane</keyword>
<dbReference type="Pfam" id="PF01740">
    <property type="entry name" value="STAS"/>
    <property type="match status" value="1"/>
</dbReference>
<dbReference type="Pfam" id="PF00916">
    <property type="entry name" value="Sulfate_transp"/>
    <property type="match status" value="1"/>
</dbReference>
<dbReference type="KEGG" id="bda:FSZ17_12445"/>
<feature type="transmembrane region" description="Helical" evidence="5">
    <location>
        <begin position="196"/>
        <end position="214"/>
    </location>
</feature>
<dbReference type="EMBL" id="CP042593">
    <property type="protein sequence ID" value="QED47988.1"/>
    <property type="molecule type" value="Genomic_DNA"/>
</dbReference>